<dbReference type="EMBL" id="AJWJ01000081">
    <property type="protein sequence ID" value="KAF2075898.1"/>
    <property type="molecule type" value="Genomic_DNA"/>
</dbReference>
<accession>A0A8J4V1Y1</accession>
<organism evidence="5 6">
    <name type="scientific">Polysphondylium violaceum</name>
    <dbReference type="NCBI Taxonomy" id="133409"/>
    <lineage>
        <taxon>Eukaryota</taxon>
        <taxon>Amoebozoa</taxon>
        <taxon>Evosea</taxon>
        <taxon>Eumycetozoa</taxon>
        <taxon>Dictyostelia</taxon>
        <taxon>Dictyosteliales</taxon>
        <taxon>Dictyosteliaceae</taxon>
        <taxon>Polysphondylium</taxon>
    </lineage>
</organism>
<dbReference type="InterPro" id="IPR053362">
    <property type="entry name" value="RPS_phosphotransferase_WefF"/>
</dbReference>
<evidence type="ECO:0000256" key="1">
    <source>
        <dbReference type="SAM" id="Phobius"/>
    </source>
</evidence>
<keyword evidence="1" id="KW-0812">Transmembrane</keyword>
<name>A0A8J4V1Y1_9MYCE</name>
<evidence type="ECO:0008006" key="7">
    <source>
        <dbReference type="Google" id="ProtNLM"/>
    </source>
</evidence>
<protein>
    <recommendedName>
        <fullName evidence="7">Glycophosphotransferase</fullName>
    </recommendedName>
</protein>
<reference evidence="5" key="1">
    <citation type="submission" date="2020-01" db="EMBL/GenBank/DDBJ databases">
        <title>Development of genomics and gene disruption for Polysphondylium violaceum indicates a role for the polyketide synthase stlB in stalk morphogenesis.</title>
        <authorList>
            <person name="Narita B."/>
            <person name="Kawabe Y."/>
            <person name="Kin K."/>
            <person name="Saito T."/>
            <person name="Gibbs R."/>
            <person name="Kuspa A."/>
            <person name="Muzny D."/>
            <person name="Queller D."/>
            <person name="Richards S."/>
            <person name="Strassman J."/>
            <person name="Sucgang R."/>
            <person name="Worley K."/>
            <person name="Schaap P."/>
        </authorList>
    </citation>
    <scope>NUCLEOTIDE SEQUENCE</scope>
    <source>
        <strain evidence="5">QSvi11</strain>
    </source>
</reference>
<dbReference type="PANTHER" id="PTHR47452">
    <property type="entry name" value="PUTATIVE-RELATED"/>
    <property type="match status" value="1"/>
</dbReference>
<dbReference type="GO" id="GO:0016772">
    <property type="term" value="F:transferase activity, transferring phosphorus-containing groups"/>
    <property type="evidence" value="ECO:0007669"/>
    <property type="project" value="InterPro"/>
</dbReference>
<feature type="domain" description="Stealth protein CR2 conserved region 2" evidence="2">
    <location>
        <begin position="97"/>
        <end position="203"/>
    </location>
</feature>
<dbReference type="InterPro" id="IPR031357">
    <property type="entry name" value="Stealth_CR3"/>
</dbReference>
<dbReference type="AlphaFoldDB" id="A0A8J4V1Y1"/>
<dbReference type="Pfam" id="PF11380">
    <property type="entry name" value="Stealth_CR2"/>
    <property type="match status" value="1"/>
</dbReference>
<evidence type="ECO:0000259" key="3">
    <source>
        <dbReference type="Pfam" id="PF17101"/>
    </source>
</evidence>
<dbReference type="InterPro" id="IPR021520">
    <property type="entry name" value="Stealth_CR2"/>
</dbReference>
<feature type="domain" description="Stealth protein CR1 conserved region 1" evidence="3">
    <location>
        <begin position="61"/>
        <end position="85"/>
    </location>
</feature>
<dbReference type="InterPro" id="IPR031358">
    <property type="entry name" value="Stealth_CR1"/>
</dbReference>
<dbReference type="Pfam" id="PF17102">
    <property type="entry name" value="Stealth_CR3"/>
    <property type="match status" value="1"/>
</dbReference>
<dbReference type="PANTHER" id="PTHR47452:SF1">
    <property type="match status" value="1"/>
</dbReference>
<dbReference type="Pfam" id="PF17101">
    <property type="entry name" value="Stealth_CR1"/>
    <property type="match status" value="1"/>
</dbReference>
<dbReference type="OrthoDB" id="24921at2759"/>
<keyword evidence="6" id="KW-1185">Reference proteome</keyword>
<gene>
    <name evidence="5" type="ORF">CYY_002789</name>
</gene>
<evidence type="ECO:0000313" key="6">
    <source>
        <dbReference type="Proteomes" id="UP000695562"/>
    </source>
</evidence>
<keyword evidence="1" id="KW-0472">Membrane</keyword>
<comment type="caution">
    <text evidence="5">The sequence shown here is derived from an EMBL/GenBank/DDBJ whole genome shotgun (WGS) entry which is preliminary data.</text>
</comment>
<proteinExistence type="predicted"/>
<evidence type="ECO:0000259" key="4">
    <source>
        <dbReference type="Pfam" id="PF17102"/>
    </source>
</evidence>
<dbReference type="Proteomes" id="UP000695562">
    <property type="component" value="Unassembled WGS sequence"/>
</dbReference>
<feature type="domain" description="Stealth protein CR3 conserved region 3" evidence="4">
    <location>
        <begin position="250"/>
        <end position="297"/>
    </location>
</feature>
<feature type="transmembrane region" description="Helical" evidence="1">
    <location>
        <begin position="7"/>
        <end position="24"/>
    </location>
</feature>
<sequence length="372" mass="43377">MKRIHFFLVVIGLIWIGGVVVYLSKAPATLGSGPLSEKILEEDSKVVSDDDRPTKPVYTCEHIDLVYTWVNGSEPEHIKSRSDRAGHKRYSSPGNNRFRDLMGLKYSLRSVKKFAPWIRNVWVVSASQYPSWFDQQSSTNVRFIFHKDYYTNQEDLPTFNSNSIESNFHSLPDEVSDCFIYFNDDIFIGAPININDFWDPVYGQAIYKSSWTAPQPKEKQANIWHACIAYTNELLNSLWEVDNTGRHYASHGHQFFYKKLLQRMYADLETDFKSTSGNPFRTAKDLQIPFLYLQYVIRYYATYEPAGINYYALIQDDLEKMKKEYARILAKKSKTYCLNDGLSQDKPNEEVVKELEIMFEKYFGDSKGEWEL</sequence>
<evidence type="ECO:0000259" key="2">
    <source>
        <dbReference type="Pfam" id="PF11380"/>
    </source>
</evidence>
<evidence type="ECO:0000313" key="5">
    <source>
        <dbReference type="EMBL" id="KAF2075898.1"/>
    </source>
</evidence>
<keyword evidence="1" id="KW-1133">Transmembrane helix</keyword>